<accession>A0A644VC32</accession>
<evidence type="ECO:0000313" key="2">
    <source>
        <dbReference type="EMBL" id="MPL88767.1"/>
    </source>
</evidence>
<proteinExistence type="predicted"/>
<feature type="compositionally biased region" description="Basic and acidic residues" evidence="1">
    <location>
        <begin position="865"/>
        <end position="883"/>
    </location>
</feature>
<evidence type="ECO:0000256" key="1">
    <source>
        <dbReference type="SAM" id="MobiDB-lite"/>
    </source>
</evidence>
<feature type="compositionally biased region" description="Basic and acidic residues" evidence="1">
    <location>
        <begin position="841"/>
        <end position="857"/>
    </location>
</feature>
<dbReference type="AlphaFoldDB" id="A0A644VC32"/>
<comment type="caution">
    <text evidence="2">The sequence shown here is derived from an EMBL/GenBank/DDBJ whole genome shotgun (WGS) entry which is preliminary data.</text>
</comment>
<reference evidence="2" key="1">
    <citation type="submission" date="2019-08" db="EMBL/GenBank/DDBJ databases">
        <authorList>
            <person name="Kucharzyk K."/>
            <person name="Murdoch R.W."/>
            <person name="Higgins S."/>
            <person name="Loffler F."/>
        </authorList>
    </citation>
    <scope>NUCLEOTIDE SEQUENCE</scope>
</reference>
<feature type="region of interest" description="Disordered" evidence="1">
    <location>
        <begin position="841"/>
        <end position="885"/>
    </location>
</feature>
<protein>
    <submittedName>
        <fullName evidence="2">Uncharacterized protein</fullName>
    </submittedName>
</protein>
<dbReference type="EMBL" id="VSSQ01000264">
    <property type="protein sequence ID" value="MPL88767.1"/>
    <property type="molecule type" value="Genomic_DNA"/>
</dbReference>
<name>A0A644VC32_9ZZZZ</name>
<organism evidence="2">
    <name type="scientific">bioreactor metagenome</name>
    <dbReference type="NCBI Taxonomy" id="1076179"/>
    <lineage>
        <taxon>unclassified sequences</taxon>
        <taxon>metagenomes</taxon>
        <taxon>ecological metagenomes</taxon>
    </lineage>
</organism>
<sequence length="944" mass="102221">MDALARLARALDLARDAAFLRLQRRHLPPRAERLAPALAGPGQRRPLDLEEFKLEPAGQRHRLGQTHPHPLADADHRAGLGADELLRLGVVVEELAPDRAHRHQPVGAGLIELHEGAELLHARDPAAELAADAVAQIGGKIAVGGVALGRHRAALGLGDVLCRLLERVDVGGAEPVLAPAVAEDQRTVHDQVGIAADGRGEMRVRAQRQPEVAEVMRRVIGLRHRPQRRDVDELVELAALGLRQQPVQMRGLQHLALGQRKARGLRHLAQGLDLVRARLLVHAVEQRPAQPFELLGRRDVRKHHEFLDQPVRVEPFLEPHRGDLAILADHDLPLGQVEVERLARRPRLRQCAVAVVKRRNDLLHQRFGPGVGAAVPGSLHLRIFERGNRADDAAGEPVRDLLPRRADLHPHRQHRARHILVQRAQIAREPVGQHRHDAVGEIGRVAALPCLAVKRRARADVMRDIRNRHPEQEAALVRRIVVAQRKAGVVAVARVGRVDGDEGQRGQILAALETRGRLGIGLGDDLVGEVVGDAVLMDRDQRDRARRGRIAQPVEHARLRQAEPPLRAGLLRLDQLAVARVIRGACRHHPFLGLALVDRHDPPALGALAEDADDAVLRAADLADRPRLVDVAVALDRGDAGKDAVARAKRWLALRRQHQTARRLALAAPFERLGPEIARGIGGQHLQHGDRRQPRAVVEAAPAALDHALLGHLLEQALQLDLLCALQAEGAGNVALGAGIGMVGKPGEDLFTGGCLGHAPDLARARGAVTQGSGAPPRTPRYFRQDEMGARERPRAGSEAAFHLAVRNAGVVVFRADRGEAEFLVEGDGVALRAKQDAGAAHRGEARDALADQRRAEAGAARGFRHADPADAARRPFDEKPRGAEGGVTLARKKVDGLPVEVIPFLGLGDALFLDEDGAAQGVAGGEIVGFGEDHAKYSRSARA</sequence>
<gene>
    <name evidence="2" type="ORF">SDC9_34794</name>
</gene>